<sequence>MDFQHSKTEIPLYISSCEPRWCALETRINFDTAADRRDFIVPLCILSYSDVNFTFTVNGRVLSSEQTSKFRYDKVGYDNNTMTYRATIIVKDISQEDYGDYNVTLIQSGVPNVNLNLSFHIPEIKTNETMSAVIPPIITVLVIVLLVLISTSLVLTIILKRRANHETRNDSSAPVNSLHYQNVPEMVRPRHEYVNVHQNEYDLLNPHDTDLHVYTRLQAVPWDHVYMSVIDDNDSNENINMTLLGTEGVPINNNS</sequence>
<feature type="transmembrane region" description="Helical" evidence="1">
    <location>
        <begin position="137"/>
        <end position="159"/>
    </location>
</feature>
<evidence type="ECO:0008006" key="4">
    <source>
        <dbReference type="Google" id="ProtNLM"/>
    </source>
</evidence>
<accession>A0AAV2IES0</accession>
<keyword evidence="3" id="KW-1185">Reference proteome</keyword>
<dbReference type="Proteomes" id="UP001497497">
    <property type="component" value="Unassembled WGS sequence"/>
</dbReference>
<comment type="caution">
    <text evidence="2">The sequence shown here is derived from an EMBL/GenBank/DDBJ whole genome shotgun (WGS) entry which is preliminary data.</text>
</comment>
<organism evidence="2 3">
    <name type="scientific">Lymnaea stagnalis</name>
    <name type="common">Great pond snail</name>
    <name type="synonym">Helix stagnalis</name>
    <dbReference type="NCBI Taxonomy" id="6523"/>
    <lineage>
        <taxon>Eukaryota</taxon>
        <taxon>Metazoa</taxon>
        <taxon>Spiralia</taxon>
        <taxon>Lophotrochozoa</taxon>
        <taxon>Mollusca</taxon>
        <taxon>Gastropoda</taxon>
        <taxon>Heterobranchia</taxon>
        <taxon>Euthyneura</taxon>
        <taxon>Panpulmonata</taxon>
        <taxon>Hygrophila</taxon>
        <taxon>Lymnaeoidea</taxon>
        <taxon>Lymnaeidae</taxon>
        <taxon>Lymnaea</taxon>
    </lineage>
</organism>
<dbReference type="EMBL" id="CAXITT010000674">
    <property type="protein sequence ID" value="CAL1545087.1"/>
    <property type="molecule type" value="Genomic_DNA"/>
</dbReference>
<proteinExistence type="predicted"/>
<name>A0AAV2IES0_LYMST</name>
<evidence type="ECO:0000256" key="1">
    <source>
        <dbReference type="SAM" id="Phobius"/>
    </source>
</evidence>
<protein>
    <recommendedName>
        <fullName evidence="4">Cadherin domain-containing protein</fullName>
    </recommendedName>
</protein>
<gene>
    <name evidence="2" type="ORF">GSLYS_00018570001</name>
</gene>
<evidence type="ECO:0000313" key="2">
    <source>
        <dbReference type="EMBL" id="CAL1545087.1"/>
    </source>
</evidence>
<evidence type="ECO:0000313" key="3">
    <source>
        <dbReference type="Proteomes" id="UP001497497"/>
    </source>
</evidence>
<keyword evidence="1" id="KW-1133">Transmembrane helix</keyword>
<keyword evidence="1" id="KW-0472">Membrane</keyword>
<dbReference type="AlphaFoldDB" id="A0AAV2IES0"/>
<reference evidence="2 3" key="1">
    <citation type="submission" date="2024-04" db="EMBL/GenBank/DDBJ databases">
        <authorList>
            <consortium name="Genoscope - CEA"/>
            <person name="William W."/>
        </authorList>
    </citation>
    <scope>NUCLEOTIDE SEQUENCE [LARGE SCALE GENOMIC DNA]</scope>
</reference>
<keyword evidence="1" id="KW-0812">Transmembrane</keyword>